<name>A0AAV4V1Z7_CAEEX</name>
<dbReference type="AlphaFoldDB" id="A0AAV4V1Z7"/>
<evidence type="ECO:0000313" key="2">
    <source>
        <dbReference type="Proteomes" id="UP001054945"/>
    </source>
</evidence>
<protein>
    <submittedName>
        <fullName evidence="1">Uncharacterized protein</fullName>
    </submittedName>
</protein>
<gene>
    <name evidence="1" type="ORF">CEXT_621361</name>
</gene>
<sequence length="141" mass="14963">MEWEKGWLLFNYSHSIFPKSRHQPCSTRCRVAVATAPVALVGNGMLGNGVIAGNGMLGNGVIAGNGMLGNGIIVGNGMLGNGIIGVTVCLEMESSLVTYEIKKAALKLYQKLMRLLKLDLRLSLGFALPPTENSGGFRQAV</sequence>
<keyword evidence="2" id="KW-1185">Reference proteome</keyword>
<evidence type="ECO:0000313" key="1">
    <source>
        <dbReference type="EMBL" id="GIY63914.1"/>
    </source>
</evidence>
<dbReference type="Proteomes" id="UP001054945">
    <property type="component" value="Unassembled WGS sequence"/>
</dbReference>
<dbReference type="EMBL" id="BPLR01013804">
    <property type="protein sequence ID" value="GIY63914.1"/>
    <property type="molecule type" value="Genomic_DNA"/>
</dbReference>
<proteinExistence type="predicted"/>
<comment type="caution">
    <text evidence="1">The sequence shown here is derived from an EMBL/GenBank/DDBJ whole genome shotgun (WGS) entry which is preliminary data.</text>
</comment>
<organism evidence="1 2">
    <name type="scientific">Caerostris extrusa</name>
    <name type="common">Bark spider</name>
    <name type="synonym">Caerostris bankana</name>
    <dbReference type="NCBI Taxonomy" id="172846"/>
    <lineage>
        <taxon>Eukaryota</taxon>
        <taxon>Metazoa</taxon>
        <taxon>Ecdysozoa</taxon>
        <taxon>Arthropoda</taxon>
        <taxon>Chelicerata</taxon>
        <taxon>Arachnida</taxon>
        <taxon>Araneae</taxon>
        <taxon>Araneomorphae</taxon>
        <taxon>Entelegynae</taxon>
        <taxon>Araneoidea</taxon>
        <taxon>Araneidae</taxon>
        <taxon>Caerostris</taxon>
    </lineage>
</organism>
<reference evidence="1 2" key="1">
    <citation type="submission" date="2021-06" db="EMBL/GenBank/DDBJ databases">
        <title>Caerostris extrusa draft genome.</title>
        <authorList>
            <person name="Kono N."/>
            <person name="Arakawa K."/>
        </authorList>
    </citation>
    <scope>NUCLEOTIDE SEQUENCE [LARGE SCALE GENOMIC DNA]</scope>
</reference>
<accession>A0AAV4V1Z7</accession>